<accession>A0ACD5T9P9</accession>
<dbReference type="EnsemblPlants" id="AVESA.00010b.r2.1AG0015750.1">
    <property type="protein sequence ID" value="AVESA.00010b.r2.1AG0015750.1.CDS"/>
    <property type="gene ID" value="AVESA.00010b.r2.1AG0015750"/>
</dbReference>
<name>A0ACD5T9P9_AVESA</name>
<evidence type="ECO:0000313" key="1">
    <source>
        <dbReference type="EnsemblPlants" id="AVESA.00010b.r2.1AG0015750.1.CDS"/>
    </source>
</evidence>
<sequence>MLPLLRSVVSGRLRRSLSTAAPRPPWAMMDRETQLTRSPVGVSSSFRPPPCASSITIPVWSFDLERPGDNSKYVDTMRSRLLAASGDGFILLDTYKSRSRIKVADLDLPVEVLLKSAHSEVVYRRFEHRVCNPVTGELFRLPGFQDADMTSTDGMGLLTKANGADRPPERYVAAQLTEVDGGRRFLLRRFSSQTGAWSELVMPSPLPPGRQMHMNHEHEVLDFGGRLWWVDVSWGAVCVDPFSDRPELRAVELPAGSVLPGQQSEAEMRRLVKHRRMGVSAGKICYAEADPFHIRSYTLDDESGRWTPEHQVSVADLWPNVKRGHTPGEDP</sequence>
<dbReference type="Proteomes" id="UP001732700">
    <property type="component" value="Chromosome 1A"/>
</dbReference>
<reference evidence="1" key="1">
    <citation type="submission" date="2021-05" db="EMBL/GenBank/DDBJ databases">
        <authorList>
            <person name="Scholz U."/>
            <person name="Mascher M."/>
            <person name="Fiebig A."/>
        </authorList>
    </citation>
    <scope>NUCLEOTIDE SEQUENCE [LARGE SCALE GENOMIC DNA]</scope>
</reference>
<protein>
    <submittedName>
        <fullName evidence="1">Uncharacterized protein</fullName>
    </submittedName>
</protein>
<keyword evidence="2" id="KW-1185">Reference proteome</keyword>
<reference evidence="1" key="2">
    <citation type="submission" date="2025-09" db="UniProtKB">
        <authorList>
            <consortium name="EnsemblPlants"/>
        </authorList>
    </citation>
    <scope>IDENTIFICATION</scope>
</reference>
<evidence type="ECO:0000313" key="2">
    <source>
        <dbReference type="Proteomes" id="UP001732700"/>
    </source>
</evidence>
<proteinExistence type="predicted"/>
<organism evidence="1 2">
    <name type="scientific">Avena sativa</name>
    <name type="common">Oat</name>
    <dbReference type="NCBI Taxonomy" id="4498"/>
    <lineage>
        <taxon>Eukaryota</taxon>
        <taxon>Viridiplantae</taxon>
        <taxon>Streptophyta</taxon>
        <taxon>Embryophyta</taxon>
        <taxon>Tracheophyta</taxon>
        <taxon>Spermatophyta</taxon>
        <taxon>Magnoliopsida</taxon>
        <taxon>Liliopsida</taxon>
        <taxon>Poales</taxon>
        <taxon>Poaceae</taxon>
        <taxon>BOP clade</taxon>
        <taxon>Pooideae</taxon>
        <taxon>Poodae</taxon>
        <taxon>Poeae</taxon>
        <taxon>Poeae Chloroplast Group 1 (Aveneae type)</taxon>
        <taxon>Aveninae</taxon>
        <taxon>Avena</taxon>
    </lineage>
</organism>